<keyword evidence="4" id="KW-1185">Reference proteome</keyword>
<dbReference type="Proteomes" id="UP000238589">
    <property type="component" value="Unassembled WGS sequence"/>
</dbReference>
<dbReference type="EMBL" id="PVLQ01000012">
    <property type="protein sequence ID" value="PRD66439.1"/>
    <property type="molecule type" value="Genomic_DNA"/>
</dbReference>
<name>A0A2S9K7J9_9BURK</name>
<evidence type="ECO:0000256" key="1">
    <source>
        <dbReference type="SAM" id="Phobius"/>
    </source>
</evidence>
<organism evidence="3 4">
    <name type="scientific">Malikia granosa</name>
    <dbReference type="NCBI Taxonomy" id="263067"/>
    <lineage>
        <taxon>Bacteria</taxon>
        <taxon>Pseudomonadati</taxon>
        <taxon>Pseudomonadota</taxon>
        <taxon>Betaproteobacteria</taxon>
        <taxon>Burkholderiales</taxon>
        <taxon>Comamonadaceae</taxon>
        <taxon>Malikia</taxon>
    </lineage>
</organism>
<dbReference type="OrthoDB" id="8584557at2"/>
<comment type="caution">
    <text evidence="3">The sequence shown here is derived from an EMBL/GenBank/DDBJ whole genome shotgun (WGS) entry which is preliminary data.</text>
</comment>
<feature type="transmembrane region" description="Helical" evidence="1">
    <location>
        <begin position="180"/>
        <end position="200"/>
    </location>
</feature>
<feature type="transmembrane region" description="Helical" evidence="1">
    <location>
        <begin position="206"/>
        <end position="229"/>
    </location>
</feature>
<feature type="transmembrane region" description="Helical" evidence="1">
    <location>
        <begin position="266"/>
        <end position="284"/>
    </location>
</feature>
<dbReference type="InterPro" id="IPR000620">
    <property type="entry name" value="EamA_dom"/>
</dbReference>
<keyword evidence="1" id="KW-1133">Transmembrane helix</keyword>
<feature type="transmembrane region" description="Helical" evidence="1">
    <location>
        <begin position="41"/>
        <end position="61"/>
    </location>
</feature>
<feature type="transmembrane region" description="Helical" evidence="1">
    <location>
        <begin position="98"/>
        <end position="117"/>
    </location>
</feature>
<proteinExistence type="predicted"/>
<evidence type="ECO:0000313" key="3">
    <source>
        <dbReference type="EMBL" id="PRD66439.1"/>
    </source>
</evidence>
<dbReference type="RefSeq" id="WP_105747280.1">
    <property type="nucleotide sequence ID" value="NZ_PVLQ01000012.1"/>
</dbReference>
<dbReference type="InterPro" id="IPR037185">
    <property type="entry name" value="EmrE-like"/>
</dbReference>
<sequence length="290" mass="30767">MSTARPLQGIVLLLLAVACFATLDASAKYLSLGISVLTVIWFRYLFQALAMSAVVLPTRGWRSLQTAHPYLHLLRAALLLSTSMLGFFSVKYMPVGEFTAIIMLTPMVTTLLAATFLQEKVSALRWLLVAGGFCGALLVAQPGGASSGWVLLLPLGCTLANSLYQILTSRMARTEHAMTLNFYSGWGGALVLTAALPWIWQTPADGQTWALLCLTGATGTLGHFALGAAFGRAPAATLAPYLYAQIGFAMLAGWLVFAHVPGRLELAGIALIALCGATAAWLAARLPRPA</sequence>
<accession>A0A2S9K7J9</accession>
<dbReference type="GO" id="GO:0016020">
    <property type="term" value="C:membrane"/>
    <property type="evidence" value="ECO:0007669"/>
    <property type="project" value="InterPro"/>
</dbReference>
<evidence type="ECO:0000259" key="2">
    <source>
        <dbReference type="Pfam" id="PF00892"/>
    </source>
</evidence>
<feature type="domain" description="EamA" evidence="2">
    <location>
        <begin position="8"/>
        <end position="139"/>
    </location>
</feature>
<feature type="transmembrane region" description="Helical" evidence="1">
    <location>
        <begin position="73"/>
        <end position="92"/>
    </location>
</feature>
<feature type="transmembrane region" description="Helical" evidence="1">
    <location>
        <begin position="241"/>
        <end position="260"/>
    </location>
</feature>
<feature type="transmembrane region" description="Helical" evidence="1">
    <location>
        <begin position="124"/>
        <end position="143"/>
    </location>
</feature>
<reference evidence="3 4" key="1">
    <citation type="submission" date="2018-03" db="EMBL/GenBank/DDBJ databases">
        <title>Comparative genomics illustrates the genes involved in a hyperalkaliphilic mechanisms of Serpentinomonas isolated from highly-alkaline calcium-rich serpentinized springs.</title>
        <authorList>
            <person name="Suzuki S."/>
            <person name="Ishii S."/>
            <person name="Walworth N."/>
            <person name="Bird L."/>
            <person name="Kuenen J.G."/>
            <person name="Nealson K.H."/>
        </authorList>
    </citation>
    <scope>NUCLEOTIDE SEQUENCE [LARGE SCALE GENOMIC DNA]</scope>
    <source>
        <strain evidence="3 4">P1</strain>
    </source>
</reference>
<feature type="transmembrane region" description="Helical" evidence="1">
    <location>
        <begin position="149"/>
        <end position="168"/>
    </location>
</feature>
<evidence type="ECO:0000313" key="4">
    <source>
        <dbReference type="Proteomes" id="UP000238589"/>
    </source>
</evidence>
<dbReference type="Pfam" id="PF00892">
    <property type="entry name" value="EamA"/>
    <property type="match status" value="1"/>
</dbReference>
<gene>
    <name evidence="3" type="ORF">C6P64_03875</name>
</gene>
<dbReference type="SUPFAM" id="SSF103481">
    <property type="entry name" value="Multidrug resistance efflux transporter EmrE"/>
    <property type="match status" value="2"/>
</dbReference>
<keyword evidence="1" id="KW-0812">Transmembrane</keyword>
<dbReference type="PANTHER" id="PTHR22911:SF103">
    <property type="entry name" value="BLR2811 PROTEIN"/>
    <property type="match status" value="1"/>
</dbReference>
<dbReference type="PANTHER" id="PTHR22911">
    <property type="entry name" value="ACYL-MALONYL CONDENSING ENZYME-RELATED"/>
    <property type="match status" value="1"/>
</dbReference>
<protein>
    <submittedName>
        <fullName evidence="3">EamA/RhaT family transporter</fullName>
    </submittedName>
</protein>
<dbReference type="PROSITE" id="PS51257">
    <property type="entry name" value="PROKAR_LIPOPROTEIN"/>
    <property type="match status" value="1"/>
</dbReference>
<keyword evidence="1" id="KW-0472">Membrane</keyword>
<dbReference type="AlphaFoldDB" id="A0A2S9K7J9"/>